<keyword evidence="3" id="KW-1185">Reference proteome</keyword>
<evidence type="ECO:0000313" key="2">
    <source>
        <dbReference type="EMBL" id="VEL41209.1"/>
    </source>
</evidence>
<name>A0A3S5ANC0_9PLAT</name>
<dbReference type="AlphaFoldDB" id="A0A3S5ANC0"/>
<dbReference type="Proteomes" id="UP000784294">
    <property type="component" value="Unassembled WGS sequence"/>
</dbReference>
<reference evidence="2" key="1">
    <citation type="submission" date="2018-11" db="EMBL/GenBank/DDBJ databases">
        <authorList>
            <consortium name="Pathogen Informatics"/>
        </authorList>
    </citation>
    <scope>NUCLEOTIDE SEQUENCE</scope>
</reference>
<dbReference type="EMBL" id="CAAALY010268371">
    <property type="protein sequence ID" value="VEL41209.1"/>
    <property type="molecule type" value="Genomic_DNA"/>
</dbReference>
<evidence type="ECO:0000256" key="1">
    <source>
        <dbReference type="SAM" id="MobiDB-lite"/>
    </source>
</evidence>
<protein>
    <submittedName>
        <fullName evidence="2">Uncharacterized protein</fullName>
    </submittedName>
</protein>
<comment type="caution">
    <text evidence="2">The sequence shown here is derived from an EMBL/GenBank/DDBJ whole genome shotgun (WGS) entry which is preliminary data.</text>
</comment>
<gene>
    <name evidence="2" type="ORF">PXEA_LOCUS34649</name>
</gene>
<organism evidence="2 3">
    <name type="scientific">Protopolystoma xenopodis</name>
    <dbReference type="NCBI Taxonomy" id="117903"/>
    <lineage>
        <taxon>Eukaryota</taxon>
        <taxon>Metazoa</taxon>
        <taxon>Spiralia</taxon>
        <taxon>Lophotrochozoa</taxon>
        <taxon>Platyhelminthes</taxon>
        <taxon>Monogenea</taxon>
        <taxon>Polyopisthocotylea</taxon>
        <taxon>Polystomatidea</taxon>
        <taxon>Polystomatidae</taxon>
        <taxon>Protopolystoma</taxon>
    </lineage>
</organism>
<proteinExistence type="predicted"/>
<evidence type="ECO:0000313" key="3">
    <source>
        <dbReference type="Proteomes" id="UP000784294"/>
    </source>
</evidence>
<sequence length="215" mass="23918">MYTFLACQPVRPGADLALTLAAVRIGSWCGHEATLRDVYERTNWAALTGLLSRRARERESERMDVWMEEGMDNWSSDVDESGRHVQVSRSAETGEEGQGQRRFCDRHELDKSNGQFLLASRCVQSNLLICRLVHSSLGPVTEQQKPGVACSLLGRLSARTEFPLLNGAVASWKRDPSHVGATRSATKQVSSVCLSGCRDRRDNRNPVKILHPLLS</sequence>
<accession>A0A3S5ANC0</accession>
<feature type="region of interest" description="Disordered" evidence="1">
    <location>
        <begin position="77"/>
        <end position="103"/>
    </location>
</feature>